<evidence type="ECO:0000313" key="3">
    <source>
        <dbReference type="Proteomes" id="UP001215598"/>
    </source>
</evidence>
<comment type="caution">
    <text evidence="2">The sequence shown here is derived from an EMBL/GenBank/DDBJ whole genome shotgun (WGS) entry which is preliminary data.</text>
</comment>
<dbReference type="EMBL" id="JARKIB010000036">
    <property type="protein sequence ID" value="KAJ7760914.1"/>
    <property type="molecule type" value="Genomic_DNA"/>
</dbReference>
<feature type="region of interest" description="Disordered" evidence="1">
    <location>
        <begin position="204"/>
        <end position="227"/>
    </location>
</feature>
<proteinExistence type="predicted"/>
<name>A0AAD7JB27_9AGAR</name>
<accession>A0AAD7JB27</accession>
<evidence type="ECO:0000256" key="1">
    <source>
        <dbReference type="SAM" id="MobiDB-lite"/>
    </source>
</evidence>
<evidence type="ECO:0000313" key="2">
    <source>
        <dbReference type="EMBL" id="KAJ7760914.1"/>
    </source>
</evidence>
<gene>
    <name evidence="2" type="ORF">B0H16DRAFT_1456200</name>
</gene>
<reference evidence="2" key="1">
    <citation type="submission" date="2023-03" db="EMBL/GenBank/DDBJ databases">
        <title>Massive genome expansion in bonnet fungi (Mycena s.s.) driven by repeated elements and novel gene families across ecological guilds.</title>
        <authorList>
            <consortium name="Lawrence Berkeley National Laboratory"/>
            <person name="Harder C.B."/>
            <person name="Miyauchi S."/>
            <person name="Viragh M."/>
            <person name="Kuo A."/>
            <person name="Thoen E."/>
            <person name="Andreopoulos B."/>
            <person name="Lu D."/>
            <person name="Skrede I."/>
            <person name="Drula E."/>
            <person name="Henrissat B."/>
            <person name="Morin E."/>
            <person name="Kohler A."/>
            <person name="Barry K."/>
            <person name="LaButti K."/>
            <person name="Morin E."/>
            <person name="Salamov A."/>
            <person name="Lipzen A."/>
            <person name="Mereny Z."/>
            <person name="Hegedus B."/>
            <person name="Baldrian P."/>
            <person name="Stursova M."/>
            <person name="Weitz H."/>
            <person name="Taylor A."/>
            <person name="Grigoriev I.V."/>
            <person name="Nagy L.G."/>
            <person name="Martin F."/>
            <person name="Kauserud H."/>
        </authorList>
    </citation>
    <scope>NUCLEOTIDE SEQUENCE</scope>
    <source>
        <strain evidence="2">CBHHK182m</strain>
    </source>
</reference>
<dbReference type="AlphaFoldDB" id="A0AAD7JB27"/>
<keyword evidence="3" id="KW-1185">Reference proteome</keyword>
<organism evidence="2 3">
    <name type="scientific">Mycena metata</name>
    <dbReference type="NCBI Taxonomy" id="1033252"/>
    <lineage>
        <taxon>Eukaryota</taxon>
        <taxon>Fungi</taxon>
        <taxon>Dikarya</taxon>
        <taxon>Basidiomycota</taxon>
        <taxon>Agaricomycotina</taxon>
        <taxon>Agaricomycetes</taxon>
        <taxon>Agaricomycetidae</taxon>
        <taxon>Agaricales</taxon>
        <taxon>Marasmiineae</taxon>
        <taxon>Mycenaceae</taxon>
        <taxon>Mycena</taxon>
    </lineage>
</organism>
<feature type="region of interest" description="Disordered" evidence="1">
    <location>
        <begin position="152"/>
        <end position="175"/>
    </location>
</feature>
<sequence length="365" mass="41136">MLTNKELGKTPSTDRNLFLRVGRRHKSPEFEANFSSPEFRQYWVYWRNIGEILVEILGCHYFDNTTRIGGISARVLDLANFWRSGRLHNITSCFLPPWRDDAAAIAAQPLPQFSPNFAILLFHPLPCPGPVFWPILSQMRARQTVPNCDQRYPAQSWRKGSSTNIHRQRHESARRTLGFSRTAPAAHEYGASREMNVQFMHEQPMPPLTLSPSLEAPSLRPPPGSNERGAPGFALCVPVLRFESSAPLFVLQERERAYRRDIGDQFFGSNSGPNPESNEDLSCKLALLSLESLVRALISSRPTVAIMSAMGSSRMKSGLDGGQRRIRRDVDKRERLASWQQEVNGGRQRTAGRKVGIKPEAIGFI</sequence>
<dbReference type="Proteomes" id="UP001215598">
    <property type="component" value="Unassembled WGS sequence"/>
</dbReference>
<protein>
    <submittedName>
        <fullName evidence="2">Uncharacterized protein</fullName>
    </submittedName>
</protein>